<feature type="domain" description="Peptidase M16 C-terminal" evidence="1">
    <location>
        <begin position="185"/>
        <end position="357"/>
    </location>
</feature>
<evidence type="ECO:0000259" key="1">
    <source>
        <dbReference type="Pfam" id="PF05193"/>
    </source>
</evidence>
<dbReference type="Gene3D" id="3.30.830.10">
    <property type="entry name" value="Metalloenzyme, LuxS/M16 peptidase-like"/>
    <property type="match status" value="2"/>
</dbReference>
<proteinExistence type="predicted"/>
<dbReference type="InterPro" id="IPR011249">
    <property type="entry name" value="Metalloenz_LuxS/M16"/>
</dbReference>
<name>A0A0M4FPZ2_9BACI</name>
<gene>
    <name evidence="2" type="ORF">AM592_05505</name>
</gene>
<evidence type="ECO:0000313" key="2">
    <source>
        <dbReference type="EMBL" id="ALC81109.1"/>
    </source>
</evidence>
<dbReference type="Pfam" id="PF05193">
    <property type="entry name" value="Peptidase_M16_C"/>
    <property type="match status" value="1"/>
</dbReference>
<dbReference type="GO" id="GO:0008233">
    <property type="term" value="F:peptidase activity"/>
    <property type="evidence" value="ECO:0007669"/>
    <property type="project" value="UniProtKB-KW"/>
</dbReference>
<dbReference type="RefSeq" id="WP_053602859.1">
    <property type="nucleotide sequence ID" value="NZ_CP012600.1"/>
</dbReference>
<dbReference type="STRING" id="1441095.AM592_05505"/>
<dbReference type="GO" id="GO:0046872">
    <property type="term" value="F:metal ion binding"/>
    <property type="evidence" value="ECO:0007669"/>
    <property type="project" value="InterPro"/>
</dbReference>
<dbReference type="EMBL" id="CP012600">
    <property type="protein sequence ID" value="ALC81109.1"/>
    <property type="molecule type" value="Genomic_DNA"/>
</dbReference>
<dbReference type="Proteomes" id="UP000067625">
    <property type="component" value="Chromosome"/>
</dbReference>
<dbReference type="NCBIfam" id="NF047422">
    <property type="entry name" value="YfmF_fam"/>
    <property type="match status" value="1"/>
</dbReference>
<dbReference type="GO" id="GO:0006508">
    <property type="term" value="P:proteolysis"/>
    <property type="evidence" value="ECO:0007669"/>
    <property type="project" value="UniProtKB-KW"/>
</dbReference>
<dbReference type="SUPFAM" id="SSF63411">
    <property type="entry name" value="LuxS/MPP-like metallohydrolase"/>
    <property type="match status" value="2"/>
</dbReference>
<dbReference type="InterPro" id="IPR007863">
    <property type="entry name" value="Peptidase_M16_C"/>
</dbReference>
<dbReference type="PANTHER" id="PTHR11851">
    <property type="entry name" value="METALLOPROTEASE"/>
    <property type="match status" value="1"/>
</dbReference>
<reference evidence="3" key="1">
    <citation type="submission" date="2015-08" db="EMBL/GenBank/DDBJ databases">
        <title>Genome sequencing project for genomic taxonomy and phylogenomics of Bacillus-like bacteria.</title>
        <authorList>
            <person name="Liu B."/>
            <person name="Wang J."/>
            <person name="Zhu Y."/>
            <person name="Liu G."/>
            <person name="Chen Q."/>
            <person name="Chen Z."/>
            <person name="Lan J."/>
            <person name="Che J."/>
            <person name="Ge C."/>
            <person name="Shi H."/>
            <person name="Pan Z."/>
            <person name="Liu X."/>
        </authorList>
    </citation>
    <scope>NUCLEOTIDE SEQUENCE [LARGE SCALE GENOMIC DNA]</scope>
    <source>
        <strain evidence="3">FJAT-4402</strain>
    </source>
</reference>
<protein>
    <submittedName>
        <fullName evidence="2">Zinc protease</fullName>
    </submittedName>
</protein>
<accession>A0A0M4FPZ2</accession>
<dbReference type="InterPro" id="IPR050361">
    <property type="entry name" value="MPP/UQCRC_Complex"/>
</dbReference>
<evidence type="ECO:0000313" key="3">
    <source>
        <dbReference type="Proteomes" id="UP000067625"/>
    </source>
</evidence>
<dbReference type="PATRIC" id="fig|1441095.3.peg.1197"/>
<keyword evidence="2" id="KW-0378">Hydrolase</keyword>
<keyword evidence="2" id="KW-0645">Protease</keyword>
<organism evidence="2 3">
    <name type="scientific">Bacillus gobiensis</name>
    <dbReference type="NCBI Taxonomy" id="1441095"/>
    <lineage>
        <taxon>Bacteria</taxon>
        <taxon>Bacillati</taxon>
        <taxon>Bacillota</taxon>
        <taxon>Bacilli</taxon>
        <taxon>Bacillales</taxon>
        <taxon>Bacillaceae</taxon>
        <taxon>Bacillus</taxon>
    </lineage>
</organism>
<dbReference type="AlphaFoldDB" id="A0A0M4FPZ2"/>
<sequence length="426" mass="48784">MKGLTETKHKQNGLTAHFIKTEKFKTITVTFKMLAPLQKETVTKRALFPYVLQRGTKNYPKTSDIQAYLDTLYGATFSVDLTKKGEQHVISFRMEVANEKFLSDQTPLLEKAMQLFSEIIFIPGLENDTFSAHYVSQEKRTMKQRIQAVFDDKMRYSNLRLVQEMCKDEPYALHVNGELEDVEQITEQDLYDAYQKALHEDQLDLYIVGDIDEQQVQNLTEKFFQTKDRENRLFQAAEAKGGQEPKEVIEDSDVKQGKLNIGYRTNIHYGDEDYPALQVFNGLFGGFSHSKLFINVREKESLAYYAASRVESFKGLLMVMSGIEVKNYEKAVTIIQEQFQAMKNGDFSEDEIAQTKAVIKNQMLETLDTSHGVTELLYQQAAAHEEKSVEDILEAIERVTKDEIVQAAAKIELDTTYFLKGSEGEA</sequence>
<dbReference type="PANTHER" id="PTHR11851:SF186">
    <property type="entry name" value="INACTIVE METALLOPROTEASE YMFF-RELATED"/>
    <property type="match status" value="1"/>
</dbReference>
<keyword evidence="3" id="KW-1185">Reference proteome</keyword>
<reference evidence="2 3" key="2">
    <citation type="journal article" date="2016" name="Int. J. Syst. Evol. Microbiol.">
        <title>Bacillus gobiensis sp. nov., isolated from a soil sample.</title>
        <authorList>
            <person name="Liu B."/>
            <person name="Liu G.H."/>
            <person name="Cetin S."/>
            <person name="Schumann P."/>
            <person name="Pan Z.Z."/>
            <person name="Chen Q.Q."/>
        </authorList>
    </citation>
    <scope>NUCLEOTIDE SEQUENCE [LARGE SCALE GENOMIC DNA]</scope>
    <source>
        <strain evidence="2 3">FJAT-4402</strain>
    </source>
</reference>